<dbReference type="InterPro" id="IPR039353">
    <property type="entry name" value="TF_Adf1"/>
</dbReference>
<protein>
    <recommendedName>
        <fullName evidence="1">MADF domain-containing protein</fullName>
    </recommendedName>
</protein>
<dbReference type="OrthoDB" id="7778301at2759"/>
<comment type="caution">
    <text evidence="2">The sequence shown here is derived from an EMBL/GenBank/DDBJ whole genome shotgun (WGS) entry which is preliminary data.</text>
</comment>
<reference evidence="2" key="1">
    <citation type="submission" date="2022-07" db="EMBL/GenBank/DDBJ databases">
        <authorList>
            <person name="Trinca V."/>
            <person name="Uliana J.V.C."/>
            <person name="Torres T.T."/>
            <person name="Ward R.J."/>
            <person name="Monesi N."/>
        </authorList>
    </citation>
    <scope>NUCLEOTIDE SEQUENCE</scope>
    <source>
        <strain evidence="2">HSMRA1968</strain>
        <tissue evidence="2">Whole embryos</tissue>
    </source>
</reference>
<dbReference type="EMBL" id="WJQU01000003">
    <property type="protein sequence ID" value="KAJ6637479.1"/>
    <property type="molecule type" value="Genomic_DNA"/>
</dbReference>
<keyword evidence="3" id="KW-1185">Reference proteome</keyword>
<dbReference type="PROSITE" id="PS51029">
    <property type="entry name" value="MADF"/>
    <property type="match status" value="1"/>
</dbReference>
<dbReference type="PANTHER" id="PTHR12243">
    <property type="entry name" value="MADF DOMAIN TRANSCRIPTION FACTOR"/>
    <property type="match status" value="1"/>
</dbReference>
<accession>A0A9Q0MUS8</accession>
<dbReference type="InterPro" id="IPR006578">
    <property type="entry name" value="MADF-dom"/>
</dbReference>
<feature type="domain" description="MADF" evidence="1">
    <location>
        <begin position="20"/>
        <end position="105"/>
    </location>
</feature>
<proteinExistence type="predicted"/>
<evidence type="ECO:0000313" key="3">
    <source>
        <dbReference type="Proteomes" id="UP001151699"/>
    </source>
</evidence>
<dbReference type="Proteomes" id="UP001151699">
    <property type="component" value="Chromosome X"/>
</dbReference>
<name>A0A9Q0MUS8_9DIPT</name>
<dbReference type="AlphaFoldDB" id="A0A9Q0MUS8"/>
<evidence type="ECO:0000259" key="1">
    <source>
        <dbReference type="PROSITE" id="PS51029"/>
    </source>
</evidence>
<dbReference type="PANTHER" id="PTHR12243:SF67">
    <property type="entry name" value="COREPRESSOR OF PANGOLIN, ISOFORM A-RELATED"/>
    <property type="match status" value="1"/>
</dbReference>
<dbReference type="Pfam" id="PF10545">
    <property type="entry name" value="MADF_DNA_bdg"/>
    <property type="match status" value="1"/>
</dbReference>
<organism evidence="2 3">
    <name type="scientific">Pseudolycoriella hygida</name>
    <dbReference type="NCBI Taxonomy" id="35572"/>
    <lineage>
        <taxon>Eukaryota</taxon>
        <taxon>Metazoa</taxon>
        <taxon>Ecdysozoa</taxon>
        <taxon>Arthropoda</taxon>
        <taxon>Hexapoda</taxon>
        <taxon>Insecta</taxon>
        <taxon>Pterygota</taxon>
        <taxon>Neoptera</taxon>
        <taxon>Endopterygota</taxon>
        <taxon>Diptera</taxon>
        <taxon>Nematocera</taxon>
        <taxon>Sciaroidea</taxon>
        <taxon>Sciaridae</taxon>
        <taxon>Pseudolycoriella</taxon>
    </lineage>
</organism>
<evidence type="ECO:0000313" key="2">
    <source>
        <dbReference type="EMBL" id="KAJ6637479.1"/>
    </source>
</evidence>
<sequence>MDEELVSANSSEWIVDGDLFLIKTISRYPILWDRKHFDSDLRNEVWLKLSKKLKIKVEWMKKRWSYLREQYVRHLKQINNLESDKQSKKNYKYFNEMSFLANHIQLRNINFQEAIKSVSLDTSRPFHMLKVEKNEVTDHENENYDFVITENDIEAYNDDDDFADNLFVELSDEEQQTNDECDLSVDLQPPTQLTSKAALEISSISNVSTTQSKSSPLAFEDTSATDYKATEPHVFINRADVVTGDDQLVSKSSETRCEDVIFGELVTSMLKKMDSPNRKRAKKEIMNILLS</sequence>
<dbReference type="SMART" id="SM00595">
    <property type="entry name" value="MADF"/>
    <property type="match status" value="1"/>
</dbReference>
<gene>
    <name evidence="2" type="ORF">Bhyg_10209</name>
</gene>